<sequence length="87" mass="9933">MKNFEALFAELKEKADNRPEGSGTVEALDKGVHFIGKKVIEEAGEVWLAAEYQSDAELAEEMSQLMYWTQVMMLKRGIALEDVYKYL</sequence>
<dbReference type="STRING" id="28028.CFLV_06395"/>
<comment type="catalytic activity">
    <reaction evidence="1 10">
        <text>1-(5-phospho-beta-D-ribosyl)-ATP + H2O = 1-(5-phospho-beta-D-ribosyl)-5'-AMP + diphosphate + H(+)</text>
        <dbReference type="Rhea" id="RHEA:22828"/>
        <dbReference type="ChEBI" id="CHEBI:15377"/>
        <dbReference type="ChEBI" id="CHEBI:15378"/>
        <dbReference type="ChEBI" id="CHEBI:33019"/>
        <dbReference type="ChEBI" id="CHEBI:59457"/>
        <dbReference type="ChEBI" id="CHEBI:73183"/>
        <dbReference type="EC" id="3.6.1.31"/>
    </reaction>
</comment>
<dbReference type="GO" id="GO:0005737">
    <property type="term" value="C:cytoplasm"/>
    <property type="evidence" value="ECO:0007669"/>
    <property type="project" value="UniProtKB-SubCell"/>
</dbReference>
<dbReference type="GO" id="GO:0004636">
    <property type="term" value="F:phosphoribosyl-ATP diphosphatase activity"/>
    <property type="evidence" value="ECO:0007669"/>
    <property type="project" value="UniProtKB-UniRule"/>
</dbReference>
<evidence type="ECO:0000256" key="9">
    <source>
        <dbReference type="ARBA" id="ARBA00023102"/>
    </source>
</evidence>
<dbReference type="PANTHER" id="PTHR42945:SF1">
    <property type="entry name" value="HISTIDINE BIOSYNTHESIS BIFUNCTIONAL PROTEIN HIS7"/>
    <property type="match status" value="1"/>
</dbReference>
<dbReference type="GeneID" id="82880342"/>
<organism evidence="11 13">
    <name type="scientific">Corynebacterium flavescens</name>
    <dbReference type="NCBI Taxonomy" id="28028"/>
    <lineage>
        <taxon>Bacteria</taxon>
        <taxon>Bacillati</taxon>
        <taxon>Actinomycetota</taxon>
        <taxon>Actinomycetes</taxon>
        <taxon>Mycobacteriales</taxon>
        <taxon>Corynebacteriaceae</taxon>
        <taxon>Corynebacterium</taxon>
    </lineage>
</organism>
<keyword evidence="10" id="KW-0963">Cytoplasm</keyword>
<dbReference type="CDD" id="cd11547">
    <property type="entry name" value="NTP-PPase_HisE"/>
    <property type="match status" value="1"/>
</dbReference>
<evidence type="ECO:0000256" key="5">
    <source>
        <dbReference type="ARBA" id="ARBA00022605"/>
    </source>
</evidence>
<evidence type="ECO:0000256" key="10">
    <source>
        <dbReference type="HAMAP-Rule" id="MF_01020"/>
    </source>
</evidence>
<evidence type="ECO:0000256" key="7">
    <source>
        <dbReference type="ARBA" id="ARBA00022801"/>
    </source>
</evidence>
<dbReference type="HAMAP" id="MF_01020">
    <property type="entry name" value="HisE"/>
    <property type="match status" value="1"/>
</dbReference>
<dbReference type="NCBIfam" id="NF001610">
    <property type="entry name" value="PRK00400.1-1"/>
    <property type="match status" value="1"/>
</dbReference>
<keyword evidence="13" id="KW-1185">Reference proteome</keyword>
<dbReference type="InterPro" id="IPR021130">
    <property type="entry name" value="PRib-ATP_PPHydrolase-like"/>
</dbReference>
<dbReference type="KEGG" id="cfc:CFLV_06395"/>
<evidence type="ECO:0000313" key="11">
    <source>
        <dbReference type="EMBL" id="APT86853.1"/>
    </source>
</evidence>
<gene>
    <name evidence="10 11" type="primary">hisE</name>
    <name evidence="12" type="ORF">CFL01nite_05980</name>
    <name evidence="11" type="ORF">CFLV_06395</name>
</gene>
<keyword evidence="5 10" id="KW-0028">Amino-acid biosynthesis</keyword>
<accession>A0A1L7CLX4</accession>
<dbReference type="GO" id="GO:0000105">
    <property type="term" value="P:L-histidine biosynthetic process"/>
    <property type="evidence" value="ECO:0007669"/>
    <property type="project" value="UniProtKB-UniRule"/>
</dbReference>
<dbReference type="InterPro" id="IPR008179">
    <property type="entry name" value="HisE"/>
</dbReference>
<evidence type="ECO:0000313" key="13">
    <source>
        <dbReference type="Proteomes" id="UP000185479"/>
    </source>
</evidence>
<dbReference type="Pfam" id="PF01503">
    <property type="entry name" value="PRA-PH"/>
    <property type="match status" value="1"/>
</dbReference>
<evidence type="ECO:0000313" key="14">
    <source>
        <dbReference type="Proteomes" id="UP000315353"/>
    </source>
</evidence>
<reference evidence="11 13" key="1">
    <citation type="submission" date="2014-08" db="EMBL/GenBank/DDBJ databases">
        <title>Complete genome sequence of Corynebacterium flavescens OJ8(T)(=DSM 20296(T)), isolated from cheese.</title>
        <authorList>
            <person name="Ruckert C."/>
            <person name="Albersmeier A."/>
            <person name="Winkler A."/>
            <person name="Kalinowski J."/>
        </authorList>
    </citation>
    <scope>NUCLEOTIDE SEQUENCE [LARGE SCALE GENOMIC DNA]</scope>
    <source>
        <strain evidence="11 13">OJ8</strain>
    </source>
</reference>
<dbReference type="RefSeq" id="WP_075729814.1">
    <property type="nucleotide sequence ID" value="NZ_BJNB01000006.1"/>
</dbReference>
<dbReference type="OrthoDB" id="3212875at2"/>
<dbReference type="NCBIfam" id="TIGR03188">
    <property type="entry name" value="histidine_hisI"/>
    <property type="match status" value="1"/>
</dbReference>
<keyword evidence="7 10" id="KW-0378">Hydrolase</keyword>
<dbReference type="AlphaFoldDB" id="A0A1L7CLX4"/>
<evidence type="ECO:0000256" key="4">
    <source>
        <dbReference type="ARBA" id="ARBA00013336"/>
    </source>
</evidence>
<evidence type="ECO:0000256" key="3">
    <source>
        <dbReference type="ARBA" id="ARBA00012414"/>
    </source>
</evidence>
<keyword evidence="9 10" id="KW-0368">Histidine biosynthesis</keyword>
<dbReference type="EMBL" id="CP009246">
    <property type="protein sequence ID" value="APT86853.1"/>
    <property type="molecule type" value="Genomic_DNA"/>
</dbReference>
<dbReference type="UniPathway" id="UPA00031">
    <property type="reaction ID" value="UER00007"/>
</dbReference>
<proteinExistence type="inferred from homology"/>
<evidence type="ECO:0000256" key="8">
    <source>
        <dbReference type="ARBA" id="ARBA00022840"/>
    </source>
</evidence>
<dbReference type="EMBL" id="BJNB01000006">
    <property type="protein sequence ID" value="GEB97103.1"/>
    <property type="molecule type" value="Genomic_DNA"/>
</dbReference>
<dbReference type="Proteomes" id="UP000185479">
    <property type="component" value="Chromosome"/>
</dbReference>
<dbReference type="Gene3D" id="1.10.287.1080">
    <property type="entry name" value="MazG-like"/>
    <property type="match status" value="1"/>
</dbReference>
<evidence type="ECO:0000256" key="1">
    <source>
        <dbReference type="ARBA" id="ARBA00001460"/>
    </source>
</evidence>
<evidence type="ECO:0000313" key="12">
    <source>
        <dbReference type="EMBL" id="GEB97103.1"/>
    </source>
</evidence>
<protein>
    <recommendedName>
        <fullName evidence="4 10">Phosphoribosyl-ATP pyrophosphatase</fullName>
        <shortName evidence="10">PRA-PH</shortName>
        <ecNumber evidence="3 10">3.6.1.31</ecNumber>
    </recommendedName>
</protein>
<dbReference type="EC" id="3.6.1.31" evidence="3 10"/>
<keyword evidence="6 10" id="KW-0547">Nucleotide-binding</keyword>
<dbReference type="PANTHER" id="PTHR42945">
    <property type="entry name" value="HISTIDINE BIOSYNTHESIS BIFUNCTIONAL PROTEIN"/>
    <property type="match status" value="1"/>
</dbReference>
<comment type="subcellular location">
    <subcellularLocation>
        <location evidence="10">Cytoplasm</location>
    </subcellularLocation>
</comment>
<dbReference type="GO" id="GO:0005524">
    <property type="term" value="F:ATP binding"/>
    <property type="evidence" value="ECO:0007669"/>
    <property type="project" value="UniProtKB-KW"/>
</dbReference>
<evidence type="ECO:0000256" key="2">
    <source>
        <dbReference type="ARBA" id="ARBA00005204"/>
    </source>
</evidence>
<comment type="similarity">
    <text evidence="10">Belongs to the PRA-PH family.</text>
</comment>
<dbReference type="Proteomes" id="UP000315353">
    <property type="component" value="Unassembled WGS sequence"/>
</dbReference>
<keyword evidence="8 10" id="KW-0067">ATP-binding</keyword>
<dbReference type="SUPFAM" id="SSF101386">
    <property type="entry name" value="all-alpha NTP pyrophosphatases"/>
    <property type="match status" value="1"/>
</dbReference>
<name>A0A1L7CLX4_CORFL</name>
<evidence type="ECO:0000256" key="6">
    <source>
        <dbReference type="ARBA" id="ARBA00022741"/>
    </source>
</evidence>
<comment type="pathway">
    <text evidence="2 10">Amino-acid biosynthesis; L-histidine biosynthesis; L-histidine from 5-phospho-alpha-D-ribose 1-diphosphate: step 2/9.</text>
</comment>
<reference evidence="12 14" key="2">
    <citation type="submission" date="2019-06" db="EMBL/GenBank/DDBJ databases">
        <title>Whole genome shotgun sequence of Corynebacterium flavescens NBRC 14136.</title>
        <authorList>
            <person name="Hosoyama A."/>
            <person name="Uohara A."/>
            <person name="Ohji S."/>
            <person name="Ichikawa N."/>
        </authorList>
    </citation>
    <scope>NUCLEOTIDE SEQUENCE [LARGE SCALE GENOMIC DNA]</scope>
    <source>
        <strain evidence="12 14">NBRC 14136</strain>
    </source>
</reference>